<comment type="caution">
    <text evidence="1">The sequence shown here is derived from an EMBL/GenBank/DDBJ whole genome shotgun (WGS) entry which is preliminary data.</text>
</comment>
<dbReference type="Proteomes" id="UP001607303">
    <property type="component" value="Unassembled WGS sequence"/>
</dbReference>
<dbReference type="EMBL" id="JAYRBN010000064">
    <property type="protein sequence ID" value="KAL2737580.1"/>
    <property type="molecule type" value="Genomic_DNA"/>
</dbReference>
<proteinExistence type="predicted"/>
<name>A0ABD2BXV9_VESMC</name>
<dbReference type="AlphaFoldDB" id="A0ABD2BXV9"/>
<gene>
    <name evidence="1" type="ORF">V1477_012057</name>
</gene>
<evidence type="ECO:0000313" key="1">
    <source>
        <dbReference type="EMBL" id="KAL2737580.1"/>
    </source>
</evidence>
<organism evidence="1 2">
    <name type="scientific">Vespula maculifrons</name>
    <name type="common">Eastern yellow jacket</name>
    <name type="synonym">Wasp</name>
    <dbReference type="NCBI Taxonomy" id="7453"/>
    <lineage>
        <taxon>Eukaryota</taxon>
        <taxon>Metazoa</taxon>
        <taxon>Ecdysozoa</taxon>
        <taxon>Arthropoda</taxon>
        <taxon>Hexapoda</taxon>
        <taxon>Insecta</taxon>
        <taxon>Pterygota</taxon>
        <taxon>Neoptera</taxon>
        <taxon>Endopterygota</taxon>
        <taxon>Hymenoptera</taxon>
        <taxon>Apocrita</taxon>
        <taxon>Aculeata</taxon>
        <taxon>Vespoidea</taxon>
        <taxon>Vespidae</taxon>
        <taxon>Vespinae</taxon>
        <taxon>Vespula</taxon>
    </lineage>
</organism>
<evidence type="ECO:0000313" key="2">
    <source>
        <dbReference type="Proteomes" id="UP001607303"/>
    </source>
</evidence>
<protein>
    <submittedName>
        <fullName evidence="1">Uncharacterized protein</fullName>
    </submittedName>
</protein>
<reference evidence="1 2" key="1">
    <citation type="journal article" date="2024" name="Ann. Entomol. Soc. Am.">
        <title>Genomic analyses of the southern and eastern yellowjacket wasps (Hymenoptera: Vespidae) reveal evolutionary signatures of social life.</title>
        <authorList>
            <person name="Catto M.A."/>
            <person name="Caine P.B."/>
            <person name="Orr S.E."/>
            <person name="Hunt B.G."/>
            <person name="Goodisman M.A.D."/>
        </authorList>
    </citation>
    <scope>NUCLEOTIDE SEQUENCE [LARGE SCALE GENOMIC DNA]</scope>
    <source>
        <strain evidence="1">232</strain>
        <tissue evidence="1">Head and thorax</tissue>
    </source>
</reference>
<sequence>MPSSFQAASEQQDLANGDVSRTTGLRRALCIPRLSFRRVVDVACAPYNHIIKISNVPSTLLWLELHVRSEFYEDLYNIRLWVDLVEVPIHRPTGFPTGRTKRARLESSHKYYCVVDDDDDDGDYGDAGYGDGVIFLKKICSTPINK</sequence>
<keyword evidence="2" id="KW-1185">Reference proteome</keyword>
<accession>A0ABD2BXV9</accession>